<reference evidence="2 3" key="1">
    <citation type="journal article" date="2019" name="Commun. Biol.">
        <title>The bagworm genome reveals a unique fibroin gene that provides high tensile strength.</title>
        <authorList>
            <person name="Kono N."/>
            <person name="Nakamura H."/>
            <person name="Ohtoshi R."/>
            <person name="Tomita M."/>
            <person name="Numata K."/>
            <person name="Arakawa K."/>
        </authorList>
    </citation>
    <scope>NUCLEOTIDE SEQUENCE [LARGE SCALE GENOMIC DNA]</scope>
</reference>
<dbReference type="EMBL" id="BGZK01000518">
    <property type="protein sequence ID" value="GBP48163.1"/>
    <property type="molecule type" value="Genomic_DNA"/>
</dbReference>
<sequence>MKKRGSGLVSASSKPSNSTSCHERGGSADCVTVTFDSGRGLEIRAAQIYNGADDDGGDFVTARANHRTESHRRASLGELYRCYVHRGERDLRRSTGERPHRTVNVKLGYRYVSFTLVRRRCLCTAAAGALGAGRAGHARLSDYNTRLK</sequence>
<gene>
    <name evidence="2" type="ORF">EVAR_27549_1</name>
</gene>
<feature type="region of interest" description="Disordered" evidence="1">
    <location>
        <begin position="1"/>
        <end position="26"/>
    </location>
</feature>
<dbReference type="Proteomes" id="UP000299102">
    <property type="component" value="Unassembled WGS sequence"/>
</dbReference>
<organism evidence="2 3">
    <name type="scientific">Eumeta variegata</name>
    <name type="common">Bagworm moth</name>
    <name type="synonym">Eumeta japonica</name>
    <dbReference type="NCBI Taxonomy" id="151549"/>
    <lineage>
        <taxon>Eukaryota</taxon>
        <taxon>Metazoa</taxon>
        <taxon>Ecdysozoa</taxon>
        <taxon>Arthropoda</taxon>
        <taxon>Hexapoda</taxon>
        <taxon>Insecta</taxon>
        <taxon>Pterygota</taxon>
        <taxon>Neoptera</taxon>
        <taxon>Endopterygota</taxon>
        <taxon>Lepidoptera</taxon>
        <taxon>Glossata</taxon>
        <taxon>Ditrysia</taxon>
        <taxon>Tineoidea</taxon>
        <taxon>Psychidae</taxon>
        <taxon>Oiketicinae</taxon>
        <taxon>Eumeta</taxon>
    </lineage>
</organism>
<feature type="compositionally biased region" description="Polar residues" evidence="1">
    <location>
        <begin position="9"/>
        <end position="20"/>
    </location>
</feature>
<evidence type="ECO:0000256" key="1">
    <source>
        <dbReference type="SAM" id="MobiDB-lite"/>
    </source>
</evidence>
<comment type="caution">
    <text evidence="2">The sequence shown here is derived from an EMBL/GenBank/DDBJ whole genome shotgun (WGS) entry which is preliminary data.</text>
</comment>
<evidence type="ECO:0000313" key="3">
    <source>
        <dbReference type="Proteomes" id="UP000299102"/>
    </source>
</evidence>
<dbReference type="AlphaFoldDB" id="A0A4C1WAT0"/>
<keyword evidence="3" id="KW-1185">Reference proteome</keyword>
<name>A0A4C1WAT0_EUMVA</name>
<evidence type="ECO:0000313" key="2">
    <source>
        <dbReference type="EMBL" id="GBP48163.1"/>
    </source>
</evidence>
<proteinExistence type="predicted"/>
<accession>A0A4C1WAT0</accession>
<protein>
    <submittedName>
        <fullName evidence="2">Uncharacterized protein</fullName>
    </submittedName>
</protein>